<feature type="region of interest" description="Disordered" evidence="7">
    <location>
        <begin position="103"/>
        <end position="131"/>
    </location>
</feature>
<dbReference type="NCBIfam" id="TIGR04567">
    <property type="entry name" value="RNAP_delt_lowGC"/>
    <property type="match status" value="1"/>
</dbReference>
<evidence type="ECO:0000256" key="3">
    <source>
        <dbReference type="ARBA" id="ARBA00022679"/>
    </source>
</evidence>
<keyword evidence="4 9" id="KW-0548">Nucleotidyltransferase</keyword>
<organism evidence="9 10">
    <name type="scientific">Kroppenstedtia sanguinis</name>
    <dbReference type="NCBI Taxonomy" id="1380684"/>
    <lineage>
        <taxon>Bacteria</taxon>
        <taxon>Bacillati</taxon>
        <taxon>Bacillota</taxon>
        <taxon>Bacilli</taxon>
        <taxon>Bacillales</taxon>
        <taxon>Thermoactinomycetaceae</taxon>
        <taxon>Kroppenstedtia</taxon>
    </lineage>
</organism>
<evidence type="ECO:0000256" key="6">
    <source>
        <dbReference type="ARBA" id="ARBA00031937"/>
    </source>
</evidence>
<dbReference type="InterPro" id="IPR038087">
    <property type="entry name" value="RNAP_delta_N_dom_sf"/>
</dbReference>
<comment type="similarity">
    <text evidence="1">Belongs to the RpoE family.</text>
</comment>
<dbReference type="PROSITE" id="PS51913">
    <property type="entry name" value="HTH_HARE"/>
    <property type="match status" value="1"/>
</dbReference>
<dbReference type="EMBL" id="JBHTNU010000008">
    <property type="protein sequence ID" value="MFD1427204.1"/>
    <property type="molecule type" value="Genomic_DNA"/>
</dbReference>
<dbReference type="RefSeq" id="WP_380165014.1">
    <property type="nucleotide sequence ID" value="NZ_JBHTNU010000008.1"/>
</dbReference>
<evidence type="ECO:0000256" key="5">
    <source>
        <dbReference type="ARBA" id="ARBA00023163"/>
    </source>
</evidence>
<dbReference type="Gene3D" id="1.10.10.1250">
    <property type="entry name" value="RNA polymerase, subunit delta, N-terminal domain"/>
    <property type="match status" value="1"/>
</dbReference>
<evidence type="ECO:0000256" key="4">
    <source>
        <dbReference type="ARBA" id="ARBA00022695"/>
    </source>
</evidence>
<keyword evidence="2 9" id="KW-0240">DNA-directed RNA polymerase</keyword>
<evidence type="ECO:0000313" key="9">
    <source>
        <dbReference type="EMBL" id="MFD1427204.1"/>
    </source>
</evidence>
<evidence type="ECO:0000256" key="7">
    <source>
        <dbReference type="SAM" id="MobiDB-lite"/>
    </source>
</evidence>
<keyword evidence="10" id="KW-1185">Reference proteome</keyword>
<dbReference type="GO" id="GO:0000428">
    <property type="term" value="C:DNA-directed RNA polymerase complex"/>
    <property type="evidence" value="ECO:0007669"/>
    <property type="project" value="UniProtKB-KW"/>
</dbReference>
<proteinExistence type="inferred from homology"/>
<evidence type="ECO:0000256" key="2">
    <source>
        <dbReference type="ARBA" id="ARBA00022478"/>
    </source>
</evidence>
<evidence type="ECO:0000259" key="8">
    <source>
        <dbReference type="PROSITE" id="PS51913"/>
    </source>
</evidence>
<dbReference type="Proteomes" id="UP001597282">
    <property type="component" value="Unassembled WGS sequence"/>
</dbReference>
<sequence>MNLAELNEEGIRETAMVDIAYHILNENGEPLLYREIMKEIGRMKGFSEEESQRLIAQLYTEINIDGRFICVGKSLWGLKRWYPLDQTTDSAVAQNVKEDLDEVEEDLFEEEDSEGEEDLDGDFDEDEEKTS</sequence>
<comment type="caution">
    <text evidence="9">The sequence shown here is derived from an EMBL/GenBank/DDBJ whole genome shotgun (WGS) entry which is preliminary data.</text>
</comment>
<evidence type="ECO:0000256" key="1">
    <source>
        <dbReference type="ARBA" id="ARBA00009828"/>
    </source>
</evidence>
<dbReference type="Pfam" id="PF05066">
    <property type="entry name" value="HARE-HTH"/>
    <property type="match status" value="1"/>
</dbReference>
<name>A0ABW4CAT1_9BACL</name>
<accession>A0ABW4CAT1</accession>
<dbReference type="InterPro" id="IPR007759">
    <property type="entry name" value="Asxl_HARE-HTH"/>
</dbReference>
<keyword evidence="3 9" id="KW-0808">Transferase</keyword>
<dbReference type="InterPro" id="IPR029757">
    <property type="entry name" value="RpoE"/>
</dbReference>
<protein>
    <recommendedName>
        <fullName evidence="6">RNAP delta factor</fullName>
    </recommendedName>
</protein>
<keyword evidence="5" id="KW-0804">Transcription</keyword>
<evidence type="ECO:0000313" key="10">
    <source>
        <dbReference type="Proteomes" id="UP001597282"/>
    </source>
</evidence>
<reference evidence="10" key="1">
    <citation type="journal article" date="2019" name="Int. J. Syst. Evol. Microbiol.">
        <title>The Global Catalogue of Microorganisms (GCM) 10K type strain sequencing project: providing services to taxonomists for standard genome sequencing and annotation.</title>
        <authorList>
            <consortium name="The Broad Institute Genomics Platform"/>
            <consortium name="The Broad Institute Genome Sequencing Center for Infectious Disease"/>
            <person name="Wu L."/>
            <person name="Ma J."/>
        </authorList>
    </citation>
    <scope>NUCLEOTIDE SEQUENCE [LARGE SCALE GENOMIC DNA]</scope>
    <source>
        <strain evidence="10">S1</strain>
    </source>
</reference>
<gene>
    <name evidence="9" type="primary">rpoE</name>
    <name evidence="9" type="ORF">ACFQ4Y_09735</name>
</gene>
<feature type="domain" description="HTH HARE-type" evidence="8">
    <location>
        <begin position="14"/>
        <end position="81"/>
    </location>
</feature>
<dbReference type="GO" id="GO:0003899">
    <property type="term" value="F:DNA-directed RNA polymerase activity"/>
    <property type="evidence" value="ECO:0007669"/>
    <property type="project" value="UniProtKB-EC"/>
</dbReference>